<comment type="caution">
    <text evidence="1">The sequence shown here is derived from an EMBL/GenBank/DDBJ whole genome shotgun (WGS) entry which is preliminary data.</text>
</comment>
<evidence type="ECO:0000313" key="2">
    <source>
        <dbReference type="Proteomes" id="UP000584824"/>
    </source>
</evidence>
<protein>
    <recommendedName>
        <fullName evidence="3">Transglutaminase-like superfamily protein</fullName>
    </recommendedName>
</protein>
<keyword evidence="2" id="KW-1185">Reference proteome</keyword>
<proteinExistence type="predicted"/>
<name>A0A7W6P2Y0_9HYPH</name>
<dbReference type="RefSeq" id="WP_183793376.1">
    <property type="nucleotide sequence ID" value="NZ_JACIDU010000011.1"/>
</dbReference>
<evidence type="ECO:0008006" key="3">
    <source>
        <dbReference type="Google" id="ProtNLM"/>
    </source>
</evidence>
<gene>
    <name evidence="1" type="ORF">GGQ66_002863</name>
</gene>
<dbReference type="EMBL" id="JACIDU010000011">
    <property type="protein sequence ID" value="MBB4104289.1"/>
    <property type="molecule type" value="Genomic_DNA"/>
</dbReference>
<accession>A0A7W6P2Y0</accession>
<evidence type="ECO:0000313" key="1">
    <source>
        <dbReference type="EMBL" id="MBB4104289.1"/>
    </source>
</evidence>
<dbReference type="Proteomes" id="UP000584824">
    <property type="component" value="Unassembled WGS sequence"/>
</dbReference>
<organism evidence="1 2">
    <name type="scientific">Allorhizobium borbori</name>
    <dbReference type="NCBI Taxonomy" id="485907"/>
    <lineage>
        <taxon>Bacteria</taxon>
        <taxon>Pseudomonadati</taxon>
        <taxon>Pseudomonadota</taxon>
        <taxon>Alphaproteobacteria</taxon>
        <taxon>Hyphomicrobiales</taxon>
        <taxon>Rhizobiaceae</taxon>
        <taxon>Rhizobium/Agrobacterium group</taxon>
        <taxon>Allorhizobium</taxon>
    </lineage>
</organism>
<dbReference type="AlphaFoldDB" id="A0A7W6P2Y0"/>
<reference evidence="1 2" key="1">
    <citation type="submission" date="2020-08" db="EMBL/GenBank/DDBJ databases">
        <title>Genomic Encyclopedia of Type Strains, Phase IV (KMG-IV): sequencing the most valuable type-strain genomes for metagenomic binning, comparative biology and taxonomic classification.</title>
        <authorList>
            <person name="Goeker M."/>
        </authorList>
    </citation>
    <scope>NUCLEOTIDE SEQUENCE [LARGE SCALE GENOMIC DNA]</scope>
    <source>
        <strain evidence="1 2">DSM 26385</strain>
    </source>
</reference>
<sequence>MTDDVELLKRVSRVRHFMPDIWRAWHVEYDRPFPVPLSTGTCGRTSLLLQKILQADGYAARWCIGSALQECGFFDGEGWRSHAWVVCSDLILDITADQFGAPPVIVSPVGDSRYRESNVDPASEVWQVKRDLAASEAMVLWRRHSEAHSLP</sequence>